<evidence type="ECO:0000313" key="2">
    <source>
        <dbReference type="EMBL" id="KZR97589.1"/>
    </source>
</evidence>
<reference evidence="2 3" key="1">
    <citation type="submission" date="2016-03" db="EMBL/GenBank/DDBJ databases">
        <title>EvidentialGene: Evidence-directed Construction of Genes on Genomes.</title>
        <authorList>
            <person name="Gilbert D.G."/>
            <person name="Choi J.-H."/>
            <person name="Mockaitis K."/>
            <person name="Colbourne J."/>
            <person name="Pfrender M."/>
        </authorList>
    </citation>
    <scope>NUCLEOTIDE SEQUENCE [LARGE SCALE GENOMIC DNA]</scope>
    <source>
        <strain evidence="2 3">Xinb3</strain>
        <tissue evidence="2">Complete organism</tissue>
    </source>
</reference>
<keyword evidence="3" id="KW-1185">Reference proteome</keyword>
<dbReference type="Proteomes" id="UP000076858">
    <property type="component" value="Unassembled WGS sequence"/>
</dbReference>
<comment type="caution">
    <text evidence="2">The sequence shown here is derived from an EMBL/GenBank/DDBJ whole genome shotgun (WGS) entry which is preliminary data.</text>
</comment>
<proteinExistence type="predicted"/>
<name>A0A164FA45_9CRUS</name>
<protein>
    <recommendedName>
        <fullName evidence="1">Myb/SANT-like DNA-binding domain-containing protein</fullName>
    </recommendedName>
</protein>
<evidence type="ECO:0000313" key="3">
    <source>
        <dbReference type="Proteomes" id="UP000076858"/>
    </source>
</evidence>
<dbReference type="Gene3D" id="1.10.10.60">
    <property type="entry name" value="Homeodomain-like"/>
    <property type="match status" value="1"/>
</dbReference>
<accession>A0A164FA45</accession>
<dbReference type="Pfam" id="PF13837">
    <property type="entry name" value="Myb_DNA-bind_4"/>
    <property type="match status" value="1"/>
</dbReference>
<dbReference type="EMBL" id="LRGB01020802">
    <property type="protein sequence ID" value="KZR97589.1"/>
    <property type="molecule type" value="Genomic_DNA"/>
</dbReference>
<feature type="non-terminal residue" evidence="2">
    <location>
        <position position="1"/>
    </location>
</feature>
<dbReference type="AlphaFoldDB" id="A0A164FA45"/>
<dbReference type="InterPro" id="IPR044822">
    <property type="entry name" value="Myb_DNA-bind_4"/>
</dbReference>
<gene>
    <name evidence="2" type="ORF">APZ42_007445</name>
</gene>
<sequence length="101" mass="11675">CPSVNNPTGNWRRQETIIELPSTSHANDGNSSKSRLVWLEADVFRLISIWREFNEKPKYRQIGKTLSLWSDIAIELAKDGGPRYSGSQIHIKYKNLVQKYK</sequence>
<feature type="domain" description="Myb/SANT-like DNA-binding" evidence="1">
    <location>
        <begin position="37"/>
        <end position="101"/>
    </location>
</feature>
<organism evidence="2 3">
    <name type="scientific">Daphnia magna</name>
    <dbReference type="NCBI Taxonomy" id="35525"/>
    <lineage>
        <taxon>Eukaryota</taxon>
        <taxon>Metazoa</taxon>
        <taxon>Ecdysozoa</taxon>
        <taxon>Arthropoda</taxon>
        <taxon>Crustacea</taxon>
        <taxon>Branchiopoda</taxon>
        <taxon>Diplostraca</taxon>
        <taxon>Cladocera</taxon>
        <taxon>Anomopoda</taxon>
        <taxon>Daphniidae</taxon>
        <taxon>Daphnia</taxon>
    </lineage>
</organism>
<evidence type="ECO:0000259" key="1">
    <source>
        <dbReference type="Pfam" id="PF13837"/>
    </source>
</evidence>